<dbReference type="OMA" id="ISAMQCK"/>
<name>A0A7N0T5U3_KALFE</name>
<evidence type="ECO:0000256" key="1">
    <source>
        <dbReference type="SAM" id="Coils"/>
    </source>
</evidence>
<dbReference type="EnsemblPlants" id="Kaladp0024s0072.1.v1.1">
    <property type="protein sequence ID" value="Kaladp0024s0072.1.v1.1.CDS.1"/>
    <property type="gene ID" value="Kaladp0024s0072.v1.1"/>
</dbReference>
<dbReference type="Proteomes" id="UP000594263">
    <property type="component" value="Unplaced"/>
</dbReference>
<evidence type="ECO:0000256" key="2">
    <source>
        <dbReference type="SAM" id="MobiDB-lite"/>
    </source>
</evidence>
<keyword evidence="4" id="KW-1185">Reference proteome</keyword>
<evidence type="ECO:0000313" key="3">
    <source>
        <dbReference type="EnsemblPlants" id="Kaladp0024s0072.1.v1.1.CDS.1"/>
    </source>
</evidence>
<dbReference type="Gramene" id="Kaladp0024s0072.1.v1.1">
    <property type="protein sequence ID" value="Kaladp0024s0072.1.v1.1.CDS.1"/>
    <property type="gene ID" value="Kaladp0024s0072.v1.1"/>
</dbReference>
<proteinExistence type="predicted"/>
<organism evidence="3 4">
    <name type="scientific">Kalanchoe fedtschenkoi</name>
    <name type="common">Lavender scallops</name>
    <name type="synonym">South American air plant</name>
    <dbReference type="NCBI Taxonomy" id="63787"/>
    <lineage>
        <taxon>Eukaryota</taxon>
        <taxon>Viridiplantae</taxon>
        <taxon>Streptophyta</taxon>
        <taxon>Embryophyta</taxon>
        <taxon>Tracheophyta</taxon>
        <taxon>Spermatophyta</taxon>
        <taxon>Magnoliopsida</taxon>
        <taxon>eudicotyledons</taxon>
        <taxon>Gunneridae</taxon>
        <taxon>Pentapetalae</taxon>
        <taxon>Saxifragales</taxon>
        <taxon>Crassulaceae</taxon>
        <taxon>Kalanchoe</taxon>
    </lineage>
</organism>
<keyword evidence="1" id="KW-0175">Coiled coil</keyword>
<reference evidence="3" key="1">
    <citation type="submission" date="2021-01" db="UniProtKB">
        <authorList>
            <consortium name="EnsemblPlants"/>
        </authorList>
    </citation>
    <scope>IDENTIFICATION</scope>
</reference>
<feature type="compositionally biased region" description="Basic and acidic residues" evidence="2">
    <location>
        <begin position="14"/>
        <end position="35"/>
    </location>
</feature>
<evidence type="ECO:0000313" key="4">
    <source>
        <dbReference type="Proteomes" id="UP000594263"/>
    </source>
</evidence>
<dbReference type="AlphaFoldDB" id="A0A7N0T5U3"/>
<feature type="coiled-coil region" evidence="1">
    <location>
        <begin position="377"/>
        <end position="477"/>
    </location>
</feature>
<feature type="coiled-coil region" evidence="1">
    <location>
        <begin position="39"/>
        <end position="87"/>
    </location>
</feature>
<sequence>MAKKKSNSTPKQQSEPENRQSEKLRQKDSAEHTVAEEKLQNLKSLNAVLVKQAHELRAERSSLMTANGALEVENARLESEKADAAAASGLEKEVVAVVVGSRVGEMRGRGLDMVASHGAIRAKLEREVKELREYSLDADSERDALKAAVAAKAEEAAALKSELSEALNREREVVQVLKKLQKENEAAVRAKMEIEAAIEILAKEMDSLKTSLAESLACNEDFKLEIAEKHALELEKNEKLALMDKLEKEVFDLRSSVLAREAEMNRLQDVLSELENRNVELSQQRDGLLMELLNLKKRSDNSEAQIRELLSEKDVLARAIDESASHLAESEKVRALLQADIAELREAHKTQLGEMQAMVCALKNELEHCQRSCGTHIEEKTKLLTELERLKIELEAVIKDKARADEDIQLEKDNVESLTRSVAELETRMQEKGEEIRRLVGEKSQTIKAKESAEARVELLMKENVMMRKRMEETERDFNKARSSSDKMLLMLKKTTAQLHVSADFSGEGEELHDDGGVNSIEREIEAIKNAFKSREAAMADMRKQLETMKSSVSQAHKGKSLWQLVSTATTIFAAASVAYVSRGH</sequence>
<accession>A0A7N0T5U3</accession>
<feature type="region of interest" description="Disordered" evidence="2">
    <location>
        <begin position="1"/>
        <end position="35"/>
    </location>
</feature>
<feature type="coiled-coil region" evidence="1">
    <location>
        <begin position="121"/>
        <end position="347"/>
    </location>
</feature>
<protein>
    <submittedName>
        <fullName evidence="3">Uncharacterized protein</fullName>
    </submittedName>
</protein>